<dbReference type="PRINTS" id="PR01365">
    <property type="entry name" value="TELOMERASERT"/>
</dbReference>
<dbReference type="EMBL" id="BLZA01000005">
    <property type="protein sequence ID" value="GHJ83966.1"/>
    <property type="molecule type" value="Genomic_DNA"/>
</dbReference>
<keyword evidence="8 13" id="KW-0460">Magnesium</keyword>
<keyword evidence="5 13" id="KW-0808">Transferase</keyword>
<dbReference type="Proteomes" id="UP000620104">
    <property type="component" value="Unassembled WGS sequence"/>
</dbReference>
<dbReference type="GO" id="GO:0042162">
    <property type="term" value="F:telomeric DNA binding"/>
    <property type="evidence" value="ECO:0007669"/>
    <property type="project" value="TreeGrafter"/>
</dbReference>
<keyword evidence="11 13" id="KW-0539">Nucleus</keyword>
<evidence type="ECO:0000256" key="4">
    <source>
        <dbReference type="ARBA" id="ARBA00022454"/>
    </source>
</evidence>
<dbReference type="CDD" id="cd01648">
    <property type="entry name" value="TERT"/>
    <property type="match status" value="1"/>
</dbReference>
<dbReference type="Pfam" id="PF12009">
    <property type="entry name" value="Telomerase_RBD"/>
    <property type="match status" value="1"/>
</dbReference>
<protein>
    <recommendedName>
        <fullName evidence="3 13">Telomerase reverse transcriptase</fullName>
        <ecNumber evidence="2 13">2.7.7.49</ecNumber>
    </recommendedName>
    <alternativeName>
        <fullName evidence="13">Telomerase catalytic subunit</fullName>
    </alternativeName>
</protein>
<keyword evidence="16" id="KW-1185">Reference proteome</keyword>
<dbReference type="SUPFAM" id="SSF56672">
    <property type="entry name" value="DNA/RNA polymerases"/>
    <property type="match status" value="1"/>
</dbReference>
<evidence type="ECO:0000256" key="7">
    <source>
        <dbReference type="ARBA" id="ARBA00022723"/>
    </source>
</evidence>
<dbReference type="AlphaFoldDB" id="A0A8H3YDN4"/>
<gene>
    <name evidence="15" type="ORF">NliqN6_0368</name>
</gene>
<evidence type="ECO:0000313" key="15">
    <source>
        <dbReference type="EMBL" id="GHJ83966.1"/>
    </source>
</evidence>
<dbReference type="PANTHER" id="PTHR12066">
    <property type="entry name" value="TELOMERASE REVERSE TRANSCRIPTASE"/>
    <property type="match status" value="1"/>
</dbReference>
<evidence type="ECO:0000256" key="3">
    <source>
        <dbReference type="ARBA" id="ARBA00016182"/>
    </source>
</evidence>
<dbReference type="GO" id="GO:0007004">
    <property type="term" value="P:telomere maintenance via telomerase"/>
    <property type="evidence" value="ECO:0007669"/>
    <property type="project" value="TreeGrafter"/>
</dbReference>
<dbReference type="Pfam" id="PF00078">
    <property type="entry name" value="RVT_1"/>
    <property type="match status" value="1"/>
</dbReference>
<dbReference type="InterPro" id="IPR003545">
    <property type="entry name" value="Telomerase_RT"/>
</dbReference>
<organism evidence="15 16">
    <name type="scientific">Naganishia liquefaciens</name>
    <dbReference type="NCBI Taxonomy" id="104408"/>
    <lineage>
        <taxon>Eukaryota</taxon>
        <taxon>Fungi</taxon>
        <taxon>Dikarya</taxon>
        <taxon>Basidiomycota</taxon>
        <taxon>Agaricomycotina</taxon>
        <taxon>Tremellomycetes</taxon>
        <taxon>Filobasidiales</taxon>
        <taxon>Filobasidiaceae</taxon>
        <taxon>Naganishia</taxon>
    </lineage>
</organism>
<dbReference type="GO" id="GO:0000333">
    <property type="term" value="C:telomerase catalytic core complex"/>
    <property type="evidence" value="ECO:0007669"/>
    <property type="project" value="TreeGrafter"/>
</dbReference>
<keyword evidence="7 13" id="KW-0479">Metal-binding</keyword>
<evidence type="ECO:0000256" key="9">
    <source>
        <dbReference type="ARBA" id="ARBA00022895"/>
    </source>
</evidence>
<keyword evidence="9 13" id="KW-0779">Telomere</keyword>
<evidence type="ECO:0000256" key="5">
    <source>
        <dbReference type="ARBA" id="ARBA00022679"/>
    </source>
</evidence>
<reference evidence="15" key="1">
    <citation type="submission" date="2020-07" db="EMBL/GenBank/DDBJ databases">
        <title>Draft Genome Sequence of a Deep-Sea Yeast, Naganishia (Cryptococcus) liquefaciens strain N6.</title>
        <authorList>
            <person name="Han Y.W."/>
            <person name="Kajitani R."/>
            <person name="Morimoto H."/>
            <person name="Parhat M."/>
            <person name="Tsubouchi H."/>
            <person name="Bakenova O."/>
            <person name="Ogata M."/>
            <person name="Argunhan B."/>
            <person name="Aoki R."/>
            <person name="Kajiwara S."/>
            <person name="Itoh T."/>
            <person name="Iwasaki H."/>
        </authorList>
    </citation>
    <scope>NUCLEOTIDE SEQUENCE</scope>
    <source>
        <strain evidence="15">N6</strain>
    </source>
</reference>
<dbReference type="OrthoDB" id="289721at2759"/>
<dbReference type="SMART" id="SM00975">
    <property type="entry name" value="Telomerase_RBD"/>
    <property type="match status" value="1"/>
</dbReference>
<dbReference type="PANTHER" id="PTHR12066:SF0">
    <property type="entry name" value="TELOMERASE REVERSE TRANSCRIPTASE"/>
    <property type="match status" value="1"/>
</dbReference>
<dbReference type="GO" id="GO:0003720">
    <property type="term" value="F:telomerase activity"/>
    <property type="evidence" value="ECO:0007669"/>
    <property type="project" value="InterPro"/>
</dbReference>
<evidence type="ECO:0000256" key="12">
    <source>
        <dbReference type="ARBA" id="ARBA00048173"/>
    </source>
</evidence>
<accession>A0A8H3YDN4</accession>
<dbReference type="PROSITE" id="PS50878">
    <property type="entry name" value="RT_POL"/>
    <property type="match status" value="1"/>
</dbReference>
<dbReference type="Gene3D" id="3.30.70.2630">
    <property type="match status" value="1"/>
</dbReference>
<evidence type="ECO:0000313" key="16">
    <source>
        <dbReference type="Proteomes" id="UP000620104"/>
    </source>
</evidence>
<sequence>MSATSCPSVYHPTISEYYPLVLRLGDYLRCILCPADWPLVESHVGESGRDDAVQRDLQGLLSGVLVALAEPQAASIKDAWPTGGMARVDLQLQTQVDLVDLVLLKLFKRGTQRKPMARLSDIDVLLKGWVRSGEGKTPHAGISRDLPGLLRQHRNGCERLLKSDGAWKALHQRIGTDVMIHLLTEPSIFIPQPNNCYLQLRGPPMDGLRTLARIEQEARTAATLQRKRCMKFEAQRARKRRKMSAGHADGMEAVAHGSDEETAQMMPCRHSLGSSIAGGGERARSPIDVTVPRMKMFYARHRLGKQQMSMFRGVPDKHILNVVNSTPRSALPAPADPSYTSLSSRYDAHQEARTLLRYVFPREHKLENVWSLPKREDRFVKAMLPEYRDWSNREEELLLAATGKSAATPKRLKKNGIEAMEGLLQRHRKVQYARLLDMHCPRKTPPAGQSRGEGSTACETPPHAVIRYTRAVLNEVMPESFWGSKRNMHVIHVGIKKLILGKRYESFSMHHLLQGISADEVAWLSASTGHFPVRVNVSEHVKRRRLAEELLFWLYDGFVIPLIRNAFYVTETGTTRNKTVYFRLDDWADVCKPVLRSLRHDNLRKLSQGRQNALKQAPQPHTVHRLLPKAKGLRPIANLGKRTKLVQPDGNIKWLPSVNQMLESSHEALNLAKLAHPDLMRSALLGLGDIHPKLKAFKQRLLQRHGKIPKLYFVKVDVKSAFDSIKLDKMFEVLDEVLNMDEYYILHKYVRILPSSSRKPKKYGTIAQSQQNLEPLHSRLLHSNQTMRNAVLLDQVQVTSHHGENLWRTLHAHLREHLVKIGTDFFKQKTGIPQGSKVSSLLCTLYYGHMERSHLRFLKEDSSFLMRMIDDFLLVTTDLSQAQDFLQVMSTGFPDYGCQIAPEKSLTSFTPSLPISTNICSDSYFTYCGFVIDINKLDISIDLSRKFYMHSKDAFSVKYARNSGKAFQQWLSRVLENYNSILLTDTSLSSTETVIQNIYSNFTMAAMRSVSYLLDIDYLAQGNIDAVITAIQEAIHQTCRSNRTHVKHSQTGSSTTCLISNNTFLWLGTHAFHRVFTVKGPYFAGLVPMLGSQLDSPSFRWVRRQAHLRCAIEAAWSRLSAIPF</sequence>
<dbReference type="GO" id="GO:0070034">
    <property type="term" value="F:telomerase RNA binding"/>
    <property type="evidence" value="ECO:0007669"/>
    <property type="project" value="TreeGrafter"/>
</dbReference>
<name>A0A8H3YDN4_9TREE</name>
<evidence type="ECO:0000259" key="14">
    <source>
        <dbReference type="PROSITE" id="PS50878"/>
    </source>
</evidence>
<comment type="subcellular location">
    <subcellularLocation>
        <location evidence="13">Nucleus</location>
    </subcellularLocation>
    <subcellularLocation>
        <location evidence="13">Chromosome</location>
        <location evidence="13">Telomere</location>
    </subcellularLocation>
</comment>
<proteinExistence type="inferred from homology"/>
<comment type="function">
    <text evidence="13">Telomerase is a ribonucleoprotein enzyme essential for the replication of chromosome termini in most eukaryotes. It elongates telomeres. It is a reverse transcriptase that adds simple sequence repeats to chromosome ends by copying a template sequence within the RNA component of the enzyme.</text>
</comment>
<dbReference type="Gene3D" id="1.10.132.70">
    <property type="match status" value="1"/>
</dbReference>
<dbReference type="InterPro" id="IPR000477">
    <property type="entry name" value="RT_dom"/>
</dbReference>
<evidence type="ECO:0000256" key="2">
    <source>
        <dbReference type="ARBA" id="ARBA00012493"/>
    </source>
</evidence>
<dbReference type="GO" id="GO:0000781">
    <property type="term" value="C:chromosome, telomeric region"/>
    <property type="evidence" value="ECO:0007669"/>
    <property type="project" value="UniProtKB-SubCell"/>
</dbReference>
<dbReference type="Gene3D" id="1.10.357.90">
    <property type="match status" value="1"/>
</dbReference>
<comment type="catalytic activity">
    <reaction evidence="12 13">
        <text>DNA(n) + a 2'-deoxyribonucleoside 5'-triphosphate = DNA(n+1) + diphosphate</text>
        <dbReference type="Rhea" id="RHEA:22508"/>
        <dbReference type="Rhea" id="RHEA-COMP:17339"/>
        <dbReference type="Rhea" id="RHEA-COMP:17340"/>
        <dbReference type="ChEBI" id="CHEBI:33019"/>
        <dbReference type="ChEBI" id="CHEBI:61560"/>
        <dbReference type="ChEBI" id="CHEBI:173112"/>
        <dbReference type="EC" id="2.7.7.49"/>
    </reaction>
</comment>
<keyword evidence="10 13" id="KW-0695">RNA-directed DNA polymerase</keyword>
<dbReference type="EC" id="2.7.7.49" evidence="2 13"/>
<feature type="domain" description="Reverse transcriptase" evidence="14">
    <location>
        <begin position="608"/>
        <end position="932"/>
    </location>
</feature>
<keyword evidence="4 13" id="KW-0158">Chromosome</keyword>
<comment type="caution">
    <text evidence="15">The sequence shown here is derived from an EMBL/GenBank/DDBJ whole genome shotgun (WGS) entry which is preliminary data.</text>
</comment>
<evidence type="ECO:0000256" key="13">
    <source>
        <dbReference type="RuleBase" id="RU365061"/>
    </source>
</evidence>
<keyword evidence="6 13" id="KW-0548">Nucleotidyltransferase</keyword>
<evidence type="ECO:0000256" key="10">
    <source>
        <dbReference type="ARBA" id="ARBA00022918"/>
    </source>
</evidence>
<evidence type="ECO:0000256" key="6">
    <source>
        <dbReference type="ARBA" id="ARBA00022695"/>
    </source>
</evidence>
<dbReference type="GO" id="GO:0046872">
    <property type="term" value="F:metal ion binding"/>
    <property type="evidence" value="ECO:0007669"/>
    <property type="project" value="UniProtKB-KW"/>
</dbReference>
<dbReference type="InterPro" id="IPR043502">
    <property type="entry name" value="DNA/RNA_pol_sf"/>
</dbReference>
<evidence type="ECO:0000256" key="1">
    <source>
        <dbReference type="ARBA" id="ARBA00008001"/>
    </source>
</evidence>
<comment type="similarity">
    <text evidence="1 13">Belongs to the reverse transcriptase family. Telomerase subfamily.</text>
</comment>
<evidence type="ECO:0000256" key="8">
    <source>
        <dbReference type="ARBA" id="ARBA00022842"/>
    </source>
</evidence>
<dbReference type="InterPro" id="IPR021891">
    <property type="entry name" value="Telomerase_RBD"/>
</dbReference>
<evidence type="ECO:0000256" key="11">
    <source>
        <dbReference type="ARBA" id="ARBA00023242"/>
    </source>
</evidence>